<comment type="caution">
    <text evidence="1">The sequence shown here is derived from an EMBL/GenBank/DDBJ whole genome shotgun (WGS) entry which is preliminary data.</text>
</comment>
<gene>
    <name evidence="1" type="ORF">IV417_03820</name>
</gene>
<name>A0AAP2G747_9RHOB</name>
<evidence type="ECO:0000313" key="1">
    <source>
        <dbReference type="EMBL" id="MBT0956502.1"/>
    </source>
</evidence>
<dbReference type="Proteomes" id="UP001315686">
    <property type="component" value="Unassembled WGS sequence"/>
</dbReference>
<dbReference type="RefSeq" id="WP_327792704.1">
    <property type="nucleotide sequence ID" value="NZ_JADQAZ010000001.1"/>
</dbReference>
<dbReference type="AlphaFoldDB" id="A0AAP2G747"/>
<reference evidence="1 2" key="1">
    <citation type="journal article" date="2021" name="Arch. Microbiol.">
        <title>Harenicola maris gen. nov., sp. nov. isolated from the Sea of Japan shallow sediments.</title>
        <authorList>
            <person name="Romanenko L.A."/>
            <person name="Kurilenko V.V."/>
            <person name="Chernysheva N.Y."/>
            <person name="Tekutyeva L.A."/>
            <person name="Velansky P.V."/>
            <person name="Svetashev V.I."/>
            <person name="Isaeva M.P."/>
        </authorList>
    </citation>
    <scope>NUCLEOTIDE SEQUENCE [LARGE SCALE GENOMIC DNA]</scope>
    <source>
        <strain evidence="1 2">KMM 3653</strain>
    </source>
</reference>
<organism evidence="1 2">
    <name type="scientific">Harenicola maris</name>
    <dbReference type="NCBI Taxonomy" id="2841044"/>
    <lineage>
        <taxon>Bacteria</taxon>
        <taxon>Pseudomonadati</taxon>
        <taxon>Pseudomonadota</taxon>
        <taxon>Alphaproteobacteria</taxon>
        <taxon>Rhodobacterales</taxon>
        <taxon>Paracoccaceae</taxon>
        <taxon>Harenicola</taxon>
    </lineage>
</organism>
<evidence type="ECO:0000313" key="2">
    <source>
        <dbReference type="Proteomes" id="UP001315686"/>
    </source>
</evidence>
<keyword evidence="2" id="KW-1185">Reference proteome</keyword>
<dbReference type="EMBL" id="JADQAZ010000001">
    <property type="protein sequence ID" value="MBT0956502.1"/>
    <property type="molecule type" value="Genomic_DNA"/>
</dbReference>
<proteinExistence type="predicted"/>
<accession>A0AAP2G747</accession>
<protein>
    <submittedName>
        <fullName evidence="1">Uncharacterized protein</fullName>
    </submittedName>
</protein>
<sequence length="140" mass="15654">MIPLRQISLPIPTPEPLHKSEAEAFLNHLRFMAMKCRAKPQTELFQACALLQVSRTENQVAHSEALVRCLSQALGKPFKFLAPGANEMTFDEQWVVQLGIACATGDGPSRDFLLRSRVALENQRLVAFLVGRIADYFSLN</sequence>